<reference evidence="3" key="1">
    <citation type="journal article" date="2013" name="Nature">
        <title>Pan genome of the phytoplankton Emiliania underpins its global distribution.</title>
        <authorList>
            <person name="Read B.A."/>
            <person name="Kegel J."/>
            <person name="Klute M.J."/>
            <person name="Kuo A."/>
            <person name="Lefebvre S.C."/>
            <person name="Maumus F."/>
            <person name="Mayer C."/>
            <person name="Miller J."/>
            <person name="Monier A."/>
            <person name="Salamov A."/>
            <person name="Young J."/>
            <person name="Aguilar M."/>
            <person name="Claverie J.M."/>
            <person name="Frickenhaus S."/>
            <person name="Gonzalez K."/>
            <person name="Herman E.K."/>
            <person name="Lin Y.C."/>
            <person name="Napier J."/>
            <person name="Ogata H."/>
            <person name="Sarno A.F."/>
            <person name="Shmutz J."/>
            <person name="Schroeder D."/>
            <person name="de Vargas C."/>
            <person name="Verret F."/>
            <person name="von Dassow P."/>
            <person name="Valentin K."/>
            <person name="Van de Peer Y."/>
            <person name="Wheeler G."/>
            <person name="Dacks J.B."/>
            <person name="Delwiche C.F."/>
            <person name="Dyhrman S.T."/>
            <person name="Glockner G."/>
            <person name="John U."/>
            <person name="Richards T."/>
            <person name="Worden A.Z."/>
            <person name="Zhang X."/>
            <person name="Grigoriev I.V."/>
            <person name="Allen A.E."/>
            <person name="Bidle K."/>
            <person name="Borodovsky M."/>
            <person name="Bowler C."/>
            <person name="Brownlee C."/>
            <person name="Cock J.M."/>
            <person name="Elias M."/>
            <person name="Gladyshev V.N."/>
            <person name="Groth M."/>
            <person name="Guda C."/>
            <person name="Hadaegh A."/>
            <person name="Iglesias-Rodriguez M.D."/>
            <person name="Jenkins J."/>
            <person name="Jones B.M."/>
            <person name="Lawson T."/>
            <person name="Leese F."/>
            <person name="Lindquist E."/>
            <person name="Lobanov A."/>
            <person name="Lomsadze A."/>
            <person name="Malik S.B."/>
            <person name="Marsh M.E."/>
            <person name="Mackinder L."/>
            <person name="Mock T."/>
            <person name="Mueller-Roeber B."/>
            <person name="Pagarete A."/>
            <person name="Parker M."/>
            <person name="Probert I."/>
            <person name="Quesneville H."/>
            <person name="Raines C."/>
            <person name="Rensing S.A."/>
            <person name="Riano-Pachon D.M."/>
            <person name="Richier S."/>
            <person name="Rokitta S."/>
            <person name="Shiraiwa Y."/>
            <person name="Soanes D.M."/>
            <person name="van der Giezen M."/>
            <person name="Wahlund T.M."/>
            <person name="Williams B."/>
            <person name="Wilson W."/>
            <person name="Wolfe G."/>
            <person name="Wurch L.L."/>
        </authorList>
    </citation>
    <scope>NUCLEOTIDE SEQUENCE</scope>
</reference>
<sequence length="210" mass="23023">MALNETGSSREANHFVMIASTELRTTSDLFTLSWVMLVGVVVLWASIVCFDLSGNEDCDESCNMPGAFAAMIVTCNAISAYACFRACSLIAKLYKCKENSPIVSWWPRPPNALTPTADWIHDPTTQEVLGLLSEYLAHDKGKVTPTGFKEYLINSSSKGAGALSYLAERTADRVFERAIDLMIDSDLKHCSNEDANEDANVSHLRVCTAE</sequence>
<evidence type="ECO:0000313" key="2">
    <source>
        <dbReference type="EnsemblProtists" id="EOD41726"/>
    </source>
</evidence>
<dbReference type="HOGENOM" id="CLU_1312179_0_0_1"/>
<keyword evidence="3" id="KW-1185">Reference proteome</keyword>
<proteinExistence type="predicted"/>
<dbReference type="Proteomes" id="UP000013827">
    <property type="component" value="Unassembled WGS sequence"/>
</dbReference>
<dbReference type="RefSeq" id="XP_005794155.1">
    <property type="nucleotide sequence ID" value="XM_005794098.1"/>
</dbReference>
<feature type="transmembrane region" description="Helical" evidence="1">
    <location>
        <begin position="29"/>
        <end position="47"/>
    </location>
</feature>
<organism evidence="2 3">
    <name type="scientific">Emiliania huxleyi (strain CCMP1516)</name>
    <dbReference type="NCBI Taxonomy" id="280463"/>
    <lineage>
        <taxon>Eukaryota</taxon>
        <taxon>Haptista</taxon>
        <taxon>Haptophyta</taxon>
        <taxon>Prymnesiophyceae</taxon>
        <taxon>Isochrysidales</taxon>
        <taxon>Noelaerhabdaceae</taxon>
        <taxon>Emiliania</taxon>
    </lineage>
</organism>
<reference evidence="2" key="2">
    <citation type="submission" date="2024-10" db="UniProtKB">
        <authorList>
            <consortium name="EnsemblProtists"/>
        </authorList>
    </citation>
    <scope>IDENTIFICATION</scope>
</reference>
<evidence type="ECO:0000256" key="1">
    <source>
        <dbReference type="SAM" id="Phobius"/>
    </source>
</evidence>
<keyword evidence="1" id="KW-0472">Membrane</keyword>
<feature type="transmembrane region" description="Helical" evidence="1">
    <location>
        <begin position="67"/>
        <end position="87"/>
    </location>
</feature>
<evidence type="ECO:0000313" key="3">
    <source>
        <dbReference type="Proteomes" id="UP000013827"/>
    </source>
</evidence>
<name>A0A0D3L141_EMIH1</name>
<keyword evidence="1" id="KW-0812">Transmembrane</keyword>
<protein>
    <submittedName>
        <fullName evidence="2">Uncharacterized protein</fullName>
    </submittedName>
</protein>
<dbReference type="EnsemblProtists" id="EOD41726">
    <property type="protein sequence ID" value="EOD41726"/>
    <property type="gene ID" value="EMIHUDRAFT_431789"/>
</dbReference>
<dbReference type="KEGG" id="ehx:EMIHUDRAFT_431789"/>
<dbReference type="PaxDb" id="2903-EOD41726"/>
<keyword evidence="1" id="KW-1133">Transmembrane helix</keyword>
<accession>A0A0D3L141</accession>
<dbReference type="GeneID" id="17286996"/>
<dbReference type="AlphaFoldDB" id="A0A0D3L141"/>